<protein>
    <submittedName>
        <fullName evidence="1">Very short patch repair endonuclease</fullName>
    </submittedName>
</protein>
<reference evidence="1" key="1">
    <citation type="submission" date="2019-04" db="EMBL/GenBank/DDBJ databases">
        <title>Microbes associate with the intestines of laboratory mice.</title>
        <authorList>
            <person name="Navarre W."/>
            <person name="Wong E."/>
            <person name="Huang K."/>
            <person name="Tropini C."/>
            <person name="Ng K."/>
            <person name="Yu B."/>
        </authorList>
    </citation>
    <scope>NUCLEOTIDE SEQUENCE</scope>
    <source>
        <strain evidence="1">NM73_A23</strain>
    </source>
</reference>
<gene>
    <name evidence="1" type="ORF">E5358_07875</name>
</gene>
<keyword evidence="2" id="KW-1185">Reference proteome</keyword>
<organism evidence="1 2">
    <name type="scientific">Palleniella muris</name>
    <dbReference type="NCBI Taxonomy" id="3038145"/>
    <lineage>
        <taxon>Bacteria</taxon>
        <taxon>Pseudomonadati</taxon>
        <taxon>Bacteroidota</taxon>
        <taxon>Bacteroidia</taxon>
        <taxon>Bacteroidales</taxon>
        <taxon>Prevotellaceae</taxon>
        <taxon>Palleniella</taxon>
    </lineage>
</organism>
<accession>A0AC61QQ44</accession>
<keyword evidence="1" id="KW-0255">Endonuclease</keyword>
<keyword evidence="1" id="KW-0378">Hydrolase</keyword>
<dbReference type="Proteomes" id="UP000308886">
    <property type="component" value="Unassembled WGS sequence"/>
</dbReference>
<comment type="caution">
    <text evidence="1">The sequence shown here is derived from an EMBL/GenBank/DDBJ whole genome shotgun (WGS) entry which is preliminary data.</text>
</comment>
<proteinExistence type="predicted"/>
<name>A0AC61QQ44_9BACT</name>
<sequence length="187" mass="22141">MSDKLSPTQRHKCMSHIRAKNTKPEIVVRRWLWSEGWRYRLYVSGFLGKPDIVIRKIKTVIFVNGCFWHGHNVEAVGTEPGTYGVVELQDSSCCKIPHTNREFWLRKITRNRQRDYRNYAAYHQAGWRVLVVWECMLKPKCREQTLMALSQKLNEIFLDTVRKPKPYEFPNEESSYTMAAEPEPFCK</sequence>
<evidence type="ECO:0000313" key="1">
    <source>
        <dbReference type="EMBL" id="TGX82211.1"/>
    </source>
</evidence>
<evidence type="ECO:0000313" key="2">
    <source>
        <dbReference type="Proteomes" id="UP000308886"/>
    </source>
</evidence>
<dbReference type="EMBL" id="SRZC01000011">
    <property type="protein sequence ID" value="TGX82211.1"/>
    <property type="molecule type" value="Genomic_DNA"/>
</dbReference>
<keyword evidence="1" id="KW-0540">Nuclease</keyword>